<organism evidence="1 2">
    <name type="scientific">Allacma fusca</name>
    <dbReference type="NCBI Taxonomy" id="39272"/>
    <lineage>
        <taxon>Eukaryota</taxon>
        <taxon>Metazoa</taxon>
        <taxon>Ecdysozoa</taxon>
        <taxon>Arthropoda</taxon>
        <taxon>Hexapoda</taxon>
        <taxon>Collembola</taxon>
        <taxon>Symphypleona</taxon>
        <taxon>Sminthuridae</taxon>
        <taxon>Allacma</taxon>
    </lineage>
</organism>
<evidence type="ECO:0008006" key="3">
    <source>
        <dbReference type="Google" id="ProtNLM"/>
    </source>
</evidence>
<keyword evidence="2" id="KW-1185">Reference proteome</keyword>
<comment type="caution">
    <text evidence="1">The sequence shown here is derived from an EMBL/GenBank/DDBJ whole genome shotgun (WGS) entry which is preliminary data.</text>
</comment>
<evidence type="ECO:0000313" key="1">
    <source>
        <dbReference type="EMBL" id="CAG7732192.1"/>
    </source>
</evidence>
<dbReference type="AlphaFoldDB" id="A0A8J2K4Q1"/>
<sequence length="329" mass="36803">MWKRFAVRVFHEFDSYDSAEAEVPHFLNYSDYESASGVTEGILDSSTKPSSFDRKTSVVESDSDEEPISQIARKFTFRSLELPTPPDVPLSNPVSTRTIKHKPEPARPFQTAPSSSLSTVAHALPLMSAITETTPAATNYSGRTLEVENILQEIKELKNMCCRNFASIKLHQATLITAVENLSIRMNSEVSRREVSQAIKFGFPFTEVKKLMEFEEKIKLDLQYRDNAKAQLSRTGGGDVTEVTNNVFRKLMSDEVSNKFTLYGTAEKGVFSKLDTYELIIDTVRAVRSTTDATETEVKKAVGSWLLHASDRIKSLKKSQAKKLAQTGQ</sequence>
<dbReference type="OrthoDB" id="6784356at2759"/>
<dbReference type="Proteomes" id="UP000708208">
    <property type="component" value="Unassembled WGS sequence"/>
</dbReference>
<name>A0A8J2K4Q1_9HEXA</name>
<proteinExistence type="predicted"/>
<dbReference type="EMBL" id="CAJVCH010226503">
    <property type="protein sequence ID" value="CAG7732192.1"/>
    <property type="molecule type" value="Genomic_DNA"/>
</dbReference>
<gene>
    <name evidence="1" type="ORF">AFUS01_LOCUS20724</name>
</gene>
<accession>A0A8J2K4Q1</accession>
<reference evidence="1" key="1">
    <citation type="submission" date="2021-06" db="EMBL/GenBank/DDBJ databases">
        <authorList>
            <person name="Hodson N. C."/>
            <person name="Mongue J. A."/>
            <person name="Jaron S. K."/>
        </authorList>
    </citation>
    <scope>NUCLEOTIDE SEQUENCE</scope>
</reference>
<dbReference type="PANTHER" id="PTHR34153:SF2">
    <property type="entry name" value="SI:CH211-262H13.3-RELATED"/>
    <property type="match status" value="1"/>
</dbReference>
<protein>
    <recommendedName>
        <fullName evidence="3">DUF4806 domain-containing protein</fullName>
    </recommendedName>
</protein>
<dbReference type="PANTHER" id="PTHR34153">
    <property type="entry name" value="SI:CH211-262H13.3-RELATED-RELATED"/>
    <property type="match status" value="1"/>
</dbReference>
<evidence type="ECO:0000313" key="2">
    <source>
        <dbReference type="Proteomes" id="UP000708208"/>
    </source>
</evidence>